<feature type="compositionally biased region" description="Low complexity" evidence="2">
    <location>
        <begin position="62"/>
        <end position="79"/>
    </location>
</feature>
<feature type="transmembrane region" description="Helical" evidence="3">
    <location>
        <begin position="31"/>
        <end position="48"/>
    </location>
</feature>
<proteinExistence type="predicted"/>
<dbReference type="CDD" id="cd17039">
    <property type="entry name" value="Ubl_ubiquitin_like"/>
    <property type="match status" value="1"/>
</dbReference>
<name>A0ABN9Y8Y0_9DINO</name>
<keyword evidence="3" id="KW-0812">Transmembrane</keyword>
<feature type="coiled-coil region" evidence="1">
    <location>
        <begin position="147"/>
        <end position="174"/>
    </location>
</feature>
<keyword evidence="3" id="KW-1133">Transmembrane helix</keyword>
<evidence type="ECO:0000313" key="5">
    <source>
        <dbReference type="Proteomes" id="UP001189429"/>
    </source>
</evidence>
<dbReference type="EMBL" id="CAUYUJ010022018">
    <property type="protein sequence ID" value="CAK0908452.1"/>
    <property type="molecule type" value="Genomic_DNA"/>
</dbReference>
<protein>
    <recommendedName>
        <fullName evidence="6">Ubiquitin-like domain-containing protein</fullName>
    </recommendedName>
</protein>
<feature type="non-terminal residue" evidence="4">
    <location>
        <position position="245"/>
    </location>
</feature>
<dbReference type="SUPFAM" id="SSF54236">
    <property type="entry name" value="Ubiquitin-like"/>
    <property type="match status" value="1"/>
</dbReference>
<feature type="compositionally biased region" description="Low complexity" evidence="2">
    <location>
        <begin position="96"/>
        <end position="107"/>
    </location>
</feature>
<feature type="non-terminal residue" evidence="4">
    <location>
        <position position="1"/>
    </location>
</feature>
<dbReference type="Proteomes" id="UP001189429">
    <property type="component" value="Unassembled WGS sequence"/>
</dbReference>
<gene>
    <name evidence="4" type="ORF">PCOR1329_LOCUS83131</name>
</gene>
<evidence type="ECO:0000256" key="2">
    <source>
        <dbReference type="SAM" id="MobiDB-lite"/>
    </source>
</evidence>
<evidence type="ECO:0000256" key="3">
    <source>
        <dbReference type="SAM" id="Phobius"/>
    </source>
</evidence>
<keyword evidence="5" id="KW-1185">Reference proteome</keyword>
<comment type="caution">
    <text evidence="4">The sequence shown here is derived from an EMBL/GenBank/DDBJ whole genome shotgun (WGS) entry which is preliminary data.</text>
</comment>
<evidence type="ECO:0000313" key="4">
    <source>
        <dbReference type="EMBL" id="CAK0908452.1"/>
    </source>
</evidence>
<evidence type="ECO:0008006" key="6">
    <source>
        <dbReference type="Google" id="ProtNLM"/>
    </source>
</evidence>
<dbReference type="InterPro" id="IPR029071">
    <property type="entry name" value="Ubiquitin-like_domsf"/>
</dbReference>
<feature type="region of interest" description="Disordered" evidence="2">
    <location>
        <begin position="62"/>
        <end position="114"/>
    </location>
</feature>
<keyword evidence="1" id="KW-0175">Coiled coil</keyword>
<reference evidence="4" key="1">
    <citation type="submission" date="2023-10" db="EMBL/GenBank/DDBJ databases">
        <authorList>
            <person name="Chen Y."/>
            <person name="Shah S."/>
            <person name="Dougan E. K."/>
            <person name="Thang M."/>
            <person name="Chan C."/>
        </authorList>
    </citation>
    <scope>NUCLEOTIDE SEQUENCE [LARGE SCALE GENOMIC DNA]</scope>
</reference>
<keyword evidence="3" id="KW-0472">Membrane</keyword>
<evidence type="ECO:0000256" key="1">
    <source>
        <dbReference type="SAM" id="Coils"/>
    </source>
</evidence>
<accession>A0ABN9Y8Y0</accession>
<sequence>PPTLGAGRARRGSAMTAHAVRRRGLGFHRRAGWALLTTWGLLALVGILRKSVGCTGFVAAGARSGGSARSGATRRAAAGKVTTTDSEGRPRFRVSEAAAGEAPAEDATPTSPAEDLFRASARRKKRLGEIRNEQDEREDAAVEALKKAMTSRDIEELELAVKQAEAAGLKASETQDARAIIVQEKGGGLLWVNHAGRRSFEIEWEKGDTVADLKKEIVRVSKVPFGMQVLKSGGADLGEDFRYLE</sequence>
<organism evidence="4 5">
    <name type="scientific">Prorocentrum cordatum</name>
    <dbReference type="NCBI Taxonomy" id="2364126"/>
    <lineage>
        <taxon>Eukaryota</taxon>
        <taxon>Sar</taxon>
        <taxon>Alveolata</taxon>
        <taxon>Dinophyceae</taxon>
        <taxon>Prorocentrales</taxon>
        <taxon>Prorocentraceae</taxon>
        <taxon>Prorocentrum</taxon>
    </lineage>
</organism>